<gene>
    <name evidence="4" type="ORF">GDO81_022475</name>
</gene>
<dbReference type="GO" id="GO:0004301">
    <property type="term" value="F:epoxide hydrolase activity"/>
    <property type="evidence" value="ECO:0007669"/>
    <property type="project" value="TreeGrafter"/>
</dbReference>
<dbReference type="Proteomes" id="UP000824782">
    <property type="component" value="Unassembled WGS sequence"/>
</dbReference>
<feature type="domain" description="Epoxide hydrolase N-terminal" evidence="3">
    <location>
        <begin position="47"/>
        <end position="123"/>
    </location>
</feature>
<comment type="caution">
    <text evidence="4">The sequence shown here is derived from an EMBL/GenBank/DDBJ whole genome shotgun (WGS) entry which is preliminary data.</text>
</comment>
<evidence type="ECO:0000259" key="3">
    <source>
        <dbReference type="Pfam" id="PF06441"/>
    </source>
</evidence>
<dbReference type="SUPFAM" id="SSF53474">
    <property type="entry name" value="alpha/beta-Hydrolases"/>
    <property type="match status" value="1"/>
</dbReference>
<comment type="similarity">
    <text evidence="1">Belongs to the peptidase S33 family.</text>
</comment>
<dbReference type="InterPro" id="IPR010497">
    <property type="entry name" value="Epoxide_hydro_N"/>
</dbReference>
<dbReference type="PANTHER" id="PTHR21661:SF70">
    <property type="entry name" value="EPOXIDE HYDROLASE 1"/>
    <property type="match status" value="1"/>
</dbReference>
<sequence>MLFEILAALIVGVLLYCYLFRAKDETLPMGDGWWGAGPRREDEDEEIHPFKIETSEEELKDLFRRIDDTRYAEPLEGSRFNYGFNSKHLRKVVSYWKEGFSWKKQLEVLNQFPHFKTKIEECDPGIYHPLLIEGGATNVTMQPLFGIVPGEMCN</sequence>
<dbReference type="Gene3D" id="3.40.50.1820">
    <property type="entry name" value="alpha/beta hydrolase"/>
    <property type="match status" value="1"/>
</dbReference>
<dbReference type="Pfam" id="PF06441">
    <property type="entry name" value="EHN"/>
    <property type="match status" value="1"/>
</dbReference>
<evidence type="ECO:0000313" key="4">
    <source>
        <dbReference type="EMBL" id="KAG8538533.1"/>
    </source>
</evidence>
<keyword evidence="2" id="KW-0378">Hydrolase</keyword>
<reference evidence="4" key="1">
    <citation type="thesis" date="2020" institute="ProQuest LLC" country="789 East Eisenhower Parkway, Ann Arbor, MI, USA">
        <title>Comparative Genomics and Chromosome Evolution.</title>
        <authorList>
            <person name="Mudd A.B."/>
        </authorList>
    </citation>
    <scope>NUCLEOTIDE SEQUENCE</scope>
    <source>
        <strain evidence="4">237g6f4</strain>
        <tissue evidence="4">Blood</tissue>
    </source>
</reference>
<evidence type="ECO:0000256" key="1">
    <source>
        <dbReference type="ARBA" id="ARBA00010088"/>
    </source>
</evidence>
<dbReference type="EMBL" id="WNYA01020375">
    <property type="protein sequence ID" value="KAG8538533.1"/>
    <property type="molecule type" value="Genomic_DNA"/>
</dbReference>
<protein>
    <recommendedName>
        <fullName evidence="3">Epoxide hydrolase N-terminal domain-containing protein</fullName>
    </recommendedName>
</protein>
<keyword evidence="5" id="KW-1185">Reference proteome</keyword>
<dbReference type="InterPro" id="IPR029058">
    <property type="entry name" value="AB_hydrolase_fold"/>
</dbReference>
<proteinExistence type="inferred from homology"/>
<accession>A0AAV6YR30</accession>
<name>A0AAV6YR30_ENGPU</name>
<dbReference type="GO" id="GO:0097176">
    <property type="term" value="P:epoxide metabolic process"/>
    <property type="evidence" value="ECO:0007669"/>
    <property type="project" value="TreeGrafter"/>
</dbReference>
<organism evidence="4 5">
    <name type="scientific">Engystomops pustulosus</name>
    <name type="common">Tungara frog</name>
    <name type="synonym">Physalaemus pustulosus</name>
    <dbReference type="NCBI Taxonomy" id="76066"/>
    <lineage>
        <taxon>Eukaryota</taxon>
        <taxon>Metazoa</taxon>
        <taxon>Chordata</taxon>
        <taxon>Craniata</taxon>
        <taxon>Vertebrata</taxon>
        <taxon>Euteleostomi</taxon>
        <taxon>Amphibia</taxon>
        <taxon>Batrachia</taxon>
        <taxon>Anura</taxon>
        <taxon>Neobatrachia</taxon>
        <taxon>Hyloidea</taxon>
        <taxon>Leptodactylidae</taxon>
        <taxon>Leiuperinae</taxon>
        <taxon>Engystomops</taxon>
    </lineage>
</organism>
<evidence type="ECO:0000313" key="5">
    <source>
        <dbReference type="Proteomes" id="UP000824782"/>
    </source>
</evidence>
<dbReference type="PANTHER" id="PTHR21661">
    <property type="entry name" value="EPOXIDE HYDROLASE 1-RELATED"/>
    <property type="match status" value="1"/>
</dbReference>
<evidence type="ECO:0000256" key="2">
    <source>
        <dbReference type="ARBA" id="ARBA00022801"/>
    </source>
</evidence>
<dbReference type="AlphaFoldDB" id="A0AAV6YR30"/>